<evidence type="ECO:0000256" key="1">
    <source>
        <dbReference type="SAM" id="Phobius"/>
    </source>
</evidence>
<feature type="transmembrane region" description="Helical" evidence="1">
    <location>
        <begin position="155"/>
        <end position="177"/>
    </location>
</feature>
<keyword evidence="1" id="KW-1133">Transmembrane helix</keyword>
<keyword evidence="3" id="KW-0418">Kinase</keyword>
<feature type="domain" description="Sensor histidine kinase NatK-like C-terminal" evidence="2">
    <location>
        <begin position="324"/>
        <end position="423"/>
    </location>
</feature>
<dbReference type="GO" id="GO:0016301">
    <property type="term" value="F:kinase activity"/>
    <property type="evidence" value="ECO:0007669"/>
    <property type="project" value="UniProtKB-KW"/>
</dbReference>
<dbReference type="Pfam" id="PF14501">
    <property type="entry name" value="HATPase_c_5"/>
    <property type="match status" value="1"/>
</dbReference>
<name>A0A1U7M424_TISCR</name>
<dbReference type="Gene3D" id="3.30.565.10">
    <property type="entry name" value="Histidine kinase-like ATPase, C-terminal domain"/>
    <property type="match status" value="1"/>
</dbReference>
<dbReference type="PANTHER" id="PTHR40448:SF1">
    <property type="entry name" value="TWO-COMPONENT SENSOR HISTIDINE KINASE"/>
    <property type="match status" value="1"/>
</dbReference>
<dbReference type="AlphaFoldDB" id="A0A1U7M424"/>
<protein>
    <submittedName>
        <fullName evidence="3">Sensory histidine kinase DcuS</fullName>
    </submittedName>
</protein>
<evidence type="ECO:0000313" key="4">
    <source>
        <dbReference type="Proteomes" id="UP000186112"/>
    </source>
</evidence>
<keyword evidence="1" id="KW-0812">Transmembrane</keyword>
<evidence type="ECO:0000259" key="2">
    <source>
        <dbReference type="Pfam" id="PF14501"/>
    </source>
</evidence>
<feature type="transmembrane region" description="Helical" evidence="1">
    <location>
        <begin position="38"/>
        <end position="55"/>
    </location>
</feature>
<dbReference type="Proteomes" id="UP000186112">
    <property type="component" value="Unassembled WGS sequence"/>
</dbReference>
<dbReference type="InterPro" id="IPR036890">
    <property type="entry name" value="HATPase_C_sf"/>
</dbReference>
<proteinExistence type="predicted"/>
<gene>
    <name evidence="3" type="ORF">TICRE_18530</name>
</gene>
<dbReference type="PANTHER" id="PTHR40448">
    <property type="entry name" value="TWO-COMPONENT SENSOR HISTIDINE KINASE"/>
    <property type="match status" value="1"/>
</dbReference>
<feature type="transmembrane region" description="Helical" evidence="1">
    <location>
        <begin position="90"/>
        <end position="110"/>
    </location>
</feature>
<feature type="transmembrane region" description="Helical" evidence="1">
    <location>
        <begin position="183"/>
        <end position="203"/>
    </location>
</feature>
<accession>A0A1U7M424</accession>
<organism evidence="3 4">
    <name type="scientific">Tissierella creatinophila DSM 6911</name>
    <dbReference type="NCBI Taxonomy" id="1123403"/>
    <lineage>
        <taxon>Bacteria</taxon>
        <taxon>Bacillati</taxon>
        <taxon>Bacillota</taxon>
        <taxon>Tissierellia</taxon>
        <taxon>Tissierellales</taxon>
        <taxon>Tissierellaceae</taxon>
        <taxon>Tissierella</taxon>
    </lineage>
</organism>
<dbReference type="EMBL" id="LTDM01000043">
    <property type="protein sequence ID" value="OLS02036.1"/>
    <property type="molecule type" value="Genomic_DNA"/>
</dbReference>
<keyword evidence="4" id="KW-1185">Reference proteome</keyword>
<dbReference type="OrthoDB" id="1634477at2"/>
<dbReference type="InterPro" id="IPR032834">
    <property type="entry name" value="NatK-like_C"/>
</dbReference>
<comment type="caution">
    <text evidence="3">The sequence shown here is derived from an EMBL/GenBank/DDBJ whole genome shotgun (WGS) entry which is preliminary data.</text>
</comment>
<dbReference type="CDD" id="cd16935">
    <property type="entry name" value="HATPase_AgrC-ComD-like"/>
    <property type="match status" value="1"/>
</dbReference>
<dbReference type="RefSeq" id="WP_075727341.1">
    <property type="nucleotide sequence ID" value="NZ_LTDM01000043.1"/>
</dbReference>
<keyword evidence="1" id="KW-0472">Membrane</keyword>
<keyword evidence="3" id="KW-0808">Transferase</keyword>
<reference evidence="3 4" key="1">
    <citation type="submission" date="2016-02" db="EMBL/GenBank/DDBJ databases">
        <title>Genome sequence of Tissierella creatinophila DSM 6911.</title>
        <authorList>
            <person name="Poehlein A."/>
            <person name="Daniel R."/>
        </authorList>
    </citation>
    <scope>NUCLEOTIDE SEQUENCE [LARGE SCALE GENOMIC DNA]</scope>
    <source>
        <strain evidence="3 4">DSM 6911</strain>
    </source>
</reference>
<sequence length="429" mass="49463">MNLHLFDIIYLITNIIGVYVLFKMMSIFFEREDTDKKIEIFSYLIYYILTSTIYLVTKTPIVMIVTNLLLFFLLTYNYKAKTSKRIVATILIYLFLACIETFIAFMVGYIKAPIWSRNQVDSIFGLIAVKFISYIFAVGMSKFREIKTNLIIPASYWLGIIIVPIASLFLLLIILSSAQLSQVSLVLIIIIIFLINFVNFYLYDTIIGVLTDNTMKMFFEQQSKYYEKQLDLIRSNIVTTNKLKHDIKNHVLMLRSLYEDGNIESSREYCNEILSTLETTHEYISSGNTIVDSIVNFKLKEASTYDTEITAEANIPQKIGVSNFDLITILGNLFDNAVTGLKTLQKNRKLIFKISYSKGRLIIQISNTFDGHVKEIKGQIYTTKRDEASHGIGINSIKDILEKYNGEMDIEYTKELFTVTILIYINKKI</sequence>
<dbReference type="SUPFAM" id="SSF55874">
    <property type="entry name" value="ATPase domain of HSP90 chaperone/DNA topoisomerase II/histidine kinase"/>
    <property type="match status" value="1"/>
</dbReference>
<dbReference type="GO" id="GO:0042802">
    <property type="term" value="F:identical protein binding"/>
    <property type="evidence" value="ECO:0007669"/>
    <property type="project" value="TreeGrafter"/>
</dbReference>
<feature type="transmembrane region" description="Helical" evidence="1">
    <location>
        <begin position="122"/>
        <end position="143"/>
    </location>
</feature>
<evidence type="ECO:0000313" key="3">
    <source>
        <dbReference type="EMBL" id="OLS02036.1"/>
    </source>
</evidence>
<feature type="transmembrane region" description="Helical" evidence="1">
    <location>
        <begin position="6"/>
        <end position="26"/>
    </location>
</feature>